<name>A0A4Z2G058_9TELE</name>
<feature type="region of interest" description="Disordered" evidence="1">
    <location>
        <begin position="17"/>
        <end position="73"/>
    </location>
</feature>
<dbReference type="EMBL" id="SRLO01000769">
    <property type="protein sequence ID" value="TNN46899.1"/>
    <property type="molecule type" value="Genomic_DNA"/>
</dbReference>
<accession>A0A4Z2G058</accession>
<comment type="caution">
    <text evidence="2">The sequence shown here is derived from an EMBL/GenBank/DDBJ whole genome shotgun (WGS) entry which is preliminary data.</text>
</comment>
<evidence type="ECO:0000313" key="2">
    <source>
        <dbReference type="EMBL" id="TNN46899.1"/>
    </source>
</evidence>
<keyword evidence="3" id="KW-1185">Reference proteome</keyword>
<evidence type="ECO:0000313" key="3">
    <source>
        <dbReference type="Proteomes" id="UP000314294"/>
    </source>
</evidence>
<organism evidence="2 3">
    <name type="scientific">Liparis tanakae</name>
    <name type="common">Tanaka's snailfish</name>
    <dbReference type="NCBI Taxonomy" id="230148"/>
    <lineage>
        <taxon>Eukaryota</taxon>
        <taxon>Metazoa</taxon>
        <taxon>Chordata</taxon>
        <taxon>Craniata</taxon>
        <taxon>Vertebrata</taxon>
        <taxon>Euteleostomi</taxon>
        <taxon>Actinopterygii</taxon>
        <taxon>Neopterygii</taxon>
        <taxon>Teleostei</taxon>
        <taxon>Neoteleostei</taxon>
        <taxon>Acanthomorphata</taxon>
        <taxon>Eupercaria</taxon>
        <taxon>Perciformes</taxon>
        <taxon>Cottioidei</taxon>
        <taxon>Cottales</taxon>
        <taxon>Liparidae</taxon>
        <taxon>Liparis</taxon>
    </lineage>
</organism>
<sequence>MKVDHARRILLTQRFDDRGVKSTDGSTTTDLSGQKNDDVSFDAVEVGSMEAGPCKPELSDRGLQDPSEWVVEL</sequence>
<proteinExistence type="predicted"/>
<reference evidence="2 3" key="1">
    <citation type="submission" date="2019-03" db="EMBL/GenBank/DDBJ databases">
        <title>First draft genome of Liparis tanakae, snailfish: a comprehensive survey of snailfish specific genes.</title>
        <authorList>
            <person name="Kim W."/>
            <person name="Song I."/>
            <person name="Jeong J.-H."/>
            <person name="Kim D."/>
            <person name="Kim S."/>
            <person name="Ryu S."/>
            <person name="Song J.Y."/>
            <person name="Lee S.K."/>
        </authorList>
    </citation>
    <scope>NUCLEOTIDE SEQUENCE [LARGE SCALE GENOMIC DNA]</scope>
    <source>
        <tissue evidence="2">Muscle</tissue>
    </source>
</reference>
<protein>
    <submittedName>
        <fullName evidence="2">Uncharacterized protein</fullName>
    </submittedName>
</protein>
<dbReference type="AlphaFoldDB" id="A0A4Z2G058"/>
<evidence type="ECO:0000256" key="1">
    <source>
        <dbReference type="SAM" id="MobiDB-lite"/>
    </source>
</evidence>
<feature type="compositionally biased region" description="Low complexity" evidence="1">
    <location>
        <begin position="22"/>
        <end position="33"/>
    </location>
</feature>
<gene>
    <name evidence="2" type="ORF">EYF80_042915</name>
</gene>
<dbReference type="Proteomes" id="UP000314294">
    <property type="component" value="Unassembled WGS sequence"/>
</dbReference>